<evidence type="ECO:0000256" key="2">
    <source>
        <dbReference type="ARBA" id="ARBA00022801"/>
    </source>
</evidence>
<comment type="caution">
    <text evidence="6">The sequence shown here is derived from an EMBL/GenBank/DDBJ whole genome shotgun (WGS) entry which is preliminary data.</text>
</comment>
<evidence type="ECO:0000256" key="3">
    <source>
        <dbReference type="ARBA" id="ARBA00023157"/>
    </source>
</evidence>
<dbReference type="InterPro" id="IPR000997">
    <property type="entry name" value="Cholinesterase"/>
</dbReference>
<dbReference type="InterPro" id="IPR019826">
    <property type="entry name" value="Carboxylesterase_B_AS"/>
</dbReference>
<keyword evidence="7" id="KW-1185">Reference proteome</keyword>
<dbReference type="Proteomes" id="UP001215598">
    <property type="component" value="Unassembled WGS sequence"/>
</dbReference>
<comment type="similarity">
    <text evidence="1 4">Belongs to the type-B carboxylesterase/lipase family.</text>
</comment>
<keyword evidence="2 4" id="KW-0378">Hydrolase</keyword>
<name>A0AAD7J7C2_9AGAR</name>
<gene>
    <name evidence="6" type="ORF">B0H16DRAFT_1689252</name>
</gene>
<sequence>MVDVDPVMRSPAMVADLPRWGLSERTHQTRNYTQLCLRMHLTPGLVLALQLSVGWAASVSVQTTSGLVTGSQTNGLSTFKGIRFGQAPTGSLRWEPPVAFTSTASQNATSFGPACVQQFPFAVAAINGQLFNTPPPAESEDCLFLNVWAPTSTTATAVVIWLYGGALTFGTASTPTYDGASLAASQNITVVSINYRTNVFGFPNSPDLPTAGNNLGFLDQGPCQLAFQWVQQNIAKFGGDPKKVTIMGQSAGGRSVASQYASYTPGTAPFRAAIMISGSAEARSPTPNFNSFNNMATALGCTQDPGVARLTCLKAVSASAIHTYTNGPSSGTWTVTVFTDPIQRVRDNKAAGVPFMLGTAENDGSLFALGQTNLTAYVAGTFGTAVTADQVRALYPSGLSDNAVIADLVRDFTFLCPHQLWSAAAVGAGQPNVYRYSYGAVFANMQVFPNAGAWHSSDLFEIFGTYNRTNATPAEATLSSTMQTIYGNFIRDPTSPPAPNWPRYVPGNTTTTLAKLAYNGNVALGNVAMTVRSSLNDAPCDALWDKFLG</sequence>
<dbReference type="EC" id="3.1.1.-" evidence="4"/>
<dbReference type="GO" id="GO:0004104">
    <property type="term" value="F:cholinesterase activity"/>
    <property type="evidence" value="ECO:0007669"/>
    <property type="project" value="InterPro"/>
</dbReference>
<dbReference type="InterPro" id="IPR050654">
    <property type="entry name" value="AChE-related_enzymes"/>
</dbReference>
<dbReference type="PROSITE" id="PS00122">
    <property type="entry name" value="CARBOXYLESTERASE_B_1"/>
    <property type="match status" value="1"/>
</dbReference>
<dbReference type="InterPro" id="IPR019819">
    <property type="entry name" value="Carboxylesterase_B_CS"/>
</dbReference>
<reference evidence="6" key="1">
    <citation type="submission" date="2023-03" db="EMBL/GenBank/DDBJ databases">
        <title>Massive genome expansion in bonnet fungi (Mycena s.s.) driven by repeated elements and novel gene families across ecological guilds.</title>
        <authorList>
            <consortium name="Lawrence Berkeley National Laboratory"/>
            <person name="Harder C.B."/>
            <person name="Miyauchi S."/>
            <person name="Viragh M."/>
            <person name="Kuo A."/>
            <person name="Thoen E."/>
            <person name="Andreopoulos B."/>
            <person name="Lu D."/>
            <person name="Skrede I."/>
            <person name="Drula E."/>
            <person name="Henrissat B."/>
            <person name="Morin E."/>
            <person name="Kohler A."/>
            <person name="Barry K."/>
            <person name="LaButti K."/>
            <person name="Morin E."/>
            <person name="Salamov A."/>
            <person name="Lipzen A."/>
            <person name="Mereny Z."/>
            <person name="Hegedus B."/>
            <person name="Baldrian P."/>
            <person name="Stursova M."/>
            <person name="Weitz H."/>
            <person name="Taylor A."/>
            <person name="Grigoriev I.V."/>
            <person name="Nagy L.G."/>
            <person name="Martin F."/>
            <person name="Kauserud H."/>
        </authorList>
    </citation>
    <scope>NUCLEOTIDE SEQUENCE</scope>
    <source>
        <strain evidence="6">CBHHK182m</strain>
    </source>
</reference>
<dbReference type="PRINTS" id="PR00878">
    <property type="entry name" value="CHOLNESTRASE"/>
</dbReference>
<evidence type="ECO:0000313" key="7">
    <source>
        <dbReference type="Proteomes" id="UP001215598"/>
    </source>
</evidence>
<feature type="domain" description="Carboxylesterase type B" evidence="5">
    <location>
        <begin position="59"/>
        <end position="521"/>
    </location>
</feature>
<dbReference type="InterPro" id="IPR002018">
    <property type="entry name" value="CarbesteraseB"/>
</dbReference>
<dbReference type="SUPFAM" id="SSF53474">
    <property type="entry name" value="alpha/beta-Hydrolases"/>
    <property type="match status" value="1"/>
</dbReference>
<organism evidence="6 7">
    <name type="scientific">Mycena metata</name>
    <dbReference type="NCBI Taxonomy" id="1033252"/>
    <lineage>
        <taxon>Eukaryota</taxon>
        <taxon>Fungi</taxon>
        <taxon>Dikarya</taxon>
        <taxon>Basidiomycota</taxon>
        <taxon>Agaricomycotina</taxon>
        <taxon>Agaricomycetes</taxon>
        <taxon>Agaricomycetidae</taxon>
        <taxon>Agaricales</taxon>
        <taxon>Marasmiineae</taxon>
        <taxon>Mycenaceae</taxon>
        <taxon>Mycena</taxon>
    </lineage>
</organism>
<accession>A0AAD7J7C2</accession>
<dbReference type="AlphaFoldDB" id="A0AAD7J7C2"/>
<evidence type="ECO:0000313" key="6">
    <source>
        <dbReference type="EMBL" id="KAJ7758710.1"/>
    </source>
</evidence>
<evidence type="ECO:0000256" key="4">
    <source>
        <dbReference type="RuleBase" id="RU361235"/>
    </source>
</evidence>
<dbReference type="PROSITE" id="PS00941">
    <property type="entry name" value="CARBOXYLESTERASE_B_2"/>
    <property type="match status" value="1"/>
</dbReference>
<dbReference type="Pfam" id="PF00135">
    <property type="entry name" value="COesterase"/>
    <property type="match status" value="1"/>
</dbReference>
<evidence type="ECO:0000256" key="1">
    <source>
        <dbReference type="ARBA" id="ARBA00005964"/>
    </source>
</evidence>
<keyword evidence="3" id="KW-1015">Disulfide bond</keyword>
<dbReference type="PANTHER" id="PTHR43918:SF4">
    <property type="entry name" value="CARBOXYLIC ESTER HYDROLASE"/>
    <property type="match status" value="1"/>
</dbReference>
<dbReference type="Gene3D" id="3.40.50.1820">
    <property type="entry name" value="alpha/beta hydrolase"/>
    <property type="match status" value="1"/>
</dbReference>
<proteinExistence type="inferred from homology"/>
<dbReference type="InterPro" id="IPR029058">
    <property type="entry name" value="AB_hydrolase_fold"/>
</dbReference>
<evidence type="ECO:0000259" key="5">
    <source>
        <dbReference type="Pfam" id="PF00135"/>
    </source>
</evidence>
<dbReference type="EMBL" id="JARKIB010000041">
    <property type="protein sequence ID" value="KAJ7758710.1"/>
    <property type="molecule type" value="Genomic_DNA"/>
</dbReference>
<protein>
    <recommendedName>
        <fullName evidence="4">Carboxylic ester hydrolase</fullName>
        <ecNumber evidence="4">3.1.1.-</ecNumber>
    </recommendedName>
</protein>
<dbReference type="PANTHER" id="PTHR43918">
    <property type="entry name" value="ACETYLCHOLINESTERASE"/>
    <property type="match status" value="1"/>
</dbReference>